<feature type="region of interest" description="Disordered" evidence="1">
    <location>
        <begin position="1"/>
        <end position="47"/>
    </location>
</feature>
<evidence type="ECO:0000313" key="3">
    <source>
        <dbReference type="Proteomes" id="UP001448498"/>
    </source>
</evidence>
<dbReference type="EMBL" id="CP109822">
    <property type="protein sequence ID" value="XAE50085.1"/>
    <property type="molecule type" value="Genomic_DNA"/>
</dbReference>
<gene>
    <name evidence="2" type="ORF">OHZ10_26725</name>
</gene>
<feature type="compositionally biased region" description="Pro residues" evidence="1">
    <location>
        <begin position="1"/>
        <end position="11"/>
    </location>
</feature>
<dbReference type="RefSeq" id="WP_342704866.1">
    <property type="nucleotide sequence ID" value="NZ_CP109822.1"/>
</dbReference>
<keyword evidence="3" id="KW-1185">Reference proteome</keyword>
<evidence type="ECO:0000313" key="2">
    <source>
        <dbReference type="EMBL" id="XAE50085.1"/>
    </source>
</evidence>
<sequence length="961" mass="105612">MRITPGLPPLPDRSNDAVPQTGTSATAIGESPPRDGNAQSPDYPLRPRQHSLRRAATLPSIRHLPDADGALSTDLRHNFVRQRVYDHAVAIDQLSMNSYAARRRKTLNALPGAEAISAQYGISLASYREDRNTLAELRFDSPYTGKYQREFQSERFHADCLALYEAQGGNPNDNVVFVHSDDAAWQMMSRVETITGRVESARMPIITIAPGLTAIRCGSADDADILDKWTTMMGARPSAYRIASLTCPLVRDEVMDPGISNRRLLARLRNETPGLCIAALRAIPEHHSAHALAQTSAALITDMAEVLERSGKAEALEHSAILASGLQSLIAIAGAMPPLAQRSDRFANAYQAMIEELQVVLMAARPYGEADFKQAAHDQFATRMGTVAGQNGIAAPEIFLTSSGMGALAWAFELAADLSGHDKVRLASSAPTKVAPDYYEIMQLLRLDNIVEDSDVVSATLNPSTTEKRGPDDQERAWNVHVLIGKLDGLLRERQTVRAETPLTVVLDTTIERRGDMQALLDRFSPDIAAGRVRFLICKSYQKYANLATAKVMAGSIALLSADDATSDEARHQLRLRERATGWAGNDEMQLLIHFLRSGDPHEFTLLERAASNADFVRTACFGASAEHLGFDTYDEGLPLARMQYAQTPDQYFRFASGRPTVFTRPGHLMDSIATRDSFAFASTTKINVESSIRLSFGLESRGELMEMFYTPGLLMRTPRSAWGTLEARKHVMALVDSAMKEIDPDGAARTPPLPLQDKIARIGVAEAESQDMEASLSATTQRMRANLHRDNARSRFTVNRIASVVEHMARVIAFDEHSLTRFRTGEPDRKIADELLDGLINAGMPGVSERTRTRIVAFRATLAALDWTSDDPSIRLRGVQSLLQGVRRLADADKRAKYLAGIPDAIFREVPDATRAQLIDQMFRPLDADSRQAFLDRRPRGDVANACKAAMGLGVQSAQD</sequence>
<evidence type="ECO:0000256" key="1">
    <source>
        <dbReference type="SAM" id="MobiDB-lite"/>
    </source>
</evidence>
<reference evidence="2 3" key="1">
    <citation type="submission" date="2022-10" db="EMBL/GenBank/DDBJ databases">
        <title>Genomic of Burkholderia cepacia PN-1.</title>
        <authorList>
            <person name="Yang Y."/>
            <person name="Guan H."/>
            <person name="Huang J."/>
        </authorList>
    </citation>
    <scope>NUCLEOTIDE SEQUENCE [LARGE SCALE GENOMIC DNA]</scope>
    <source>
        <strain evidence="2 3">PN-1</strain>
    </source>
</reference>
<proteinExistence type="predicted"/>
<evidence type="ECO:0008006" key="4">
    <source>
        <dbReference type="Google" id="ProtNLM"/>
    </source>
</evidence>
<feature type="compositionally biased region" description="Polar residues" evidence="1">
    <location>
        <begin position="17"/>
        <end position="26"/>
    </location>
</feature>
<dbReference type="Proteomes" id="UP001448498">
    <property type="component" value="Chromosome 3"/>
</dbReference>
<organism evidence="2 3">
    <name type="scientific">Burkholderia arboris</name>
    <dbReference type="NCBI Taxonomy" id="488730"/>
    <lineage>
        <taxon>Bacteria</taxon>
        <taxon>Pseudomonadati</taxon>
        <taxon>Pseudomonadota</taxon>
        <taxon>Betaproteobacteria</taxon>
        <taxon>Burkholderiales</taxon>
        <taxon>Burkholderiaceae</taxon>
        <taxon>Burkholderia</taxon>
        <taxon>Burkholderia cepacia complex</taxon>
    </lineage>
</organism>
<protein>
    <recommendedName>
        <fullName evidence="4">Type III effector protein</fullName>
    </recommendedName>
</protein>
<accession>A0ABZ3DLW2</accession>
<name>A0ABZ3DLW2_9BURK</name>